<dbReference type="InterPro" id="IPR050117">
    <property type="entry name" value="MAPK"/>
</dbReference>
<dbReference type="Gene3D" id="1.10.510.10">
    <property type="entry name" value="Transferase(Phosphotransferase) domain 1"/>
    <property type="match status" value="1"/>
</dbReference>
<evidence type="ECO:0000256" key="2">
    <source>
        <dbReference type="ARBA" id="ARBA00022741"/>
    </source>
</evidence>
<protein>
    <submittedName>
        <fullName evidence="5">Serine/threonine protein kinase</fullName>
    </submittedName>
</protein>
<dbReference type="SMART" id="SM00220">
    <property type="entry name" value="S_TKc"/>
    <property type="match status" value="1"/>
</dbReference>
<dbReference type="InterPro" id="IPR008271">
    <property type="entry name" value="Ser/Thr_kinase_AS"/>
</dbReference>
<dbReference type="EMBL" id="JBFCZG010000005">
    <property type="protein sequence ID" value="KAL3421966.1"/>
    <property type="molecule type" value="Genomic_DNA"/>
</dbReference>
<dbReference type="Pfam" id="PF00069">
    <property type="entry name" value="Pkinase"/>
    <property type="match status" value="1"/>
</dbReference>
<evidence type="ECO:0000256" key="3">
    <source>
        <dbReference type="ARBA" id="ARBA00022840"/>
    </source>
</evidence>
<dbReference type="GO" id="GO:0004674">
    <property type="term" value="F:protein serine/threonine kinase activity"/>
    <property type="evidence" value="ECO:0007669"/>
    <property type="project" value="UniProtKB-KW"/>
</dbReference>
<dbReference type="InterPro" id="IPR000719">
    <property type="entry name" value="Prot_kinase_dom"/>
</dbReference>
<reference evidence="5 6" key="1">
    <citation type="submission" date="2024-06" db="EMBL/GenBank/DDBJ databases">
        <title>Complete genome of Phlyctema vagabunda strain 19-DSS-EL-015.</title>
        <authorList>
            <person name="Fiorenzani C."/>
        </authorList>
    </citation>
    <scope>NUCLEOTIDE SEQUENCE [LARGE SCALE GENOMIC DNA]</scope>
    <source>
        <strain evidence="5 6">19-DSS-EL-015</strain>
    </source>
</reference>
<feature type="domain" description="Protein kinase" evidence="4">
    <location>
        <begin position="1"/>
        <end position="314"/>
    </location>
</feature>
<dbReference type="PANTHER" id="PTHR24055">
    <property type="entry name" value="MITOGEN-ACTIVATED PROTEIN KINASE"/>
    <property type="match status" value="1"/>
</dbReference>
<dbReference type="InterPro" id="IPR011009">
    <property type="entry name" value="Kinase-like_dom_sf"/>
</dbReference>
<dbReference type="PROSITE" id="PS50011">
    <property type="entry name" value="PROTEIN_KINASE_DOM"/>
    <property type="match status" value="1"/>
</dbReference>
<evidence type="ECO:0000256" key="1">
    <source>
        <dbReference type="ARBA" id="ARBA00022527"/>
    </source>
</evidence>
<dbReference type="Proteomes" id="UP001629113">
    <property type="component" value="Unassembled WGS sequence"/>
</dbReference>
<evidence type="ECO:0000259" key="4">
    <source>
        <dbReference type="PROSITE" id="PS50011"/>
    </source>
</evidence>
<gene>
    <name evidence="5" type="ORF">PVAG01_06122</name>
</gene>
<keyword evidence="2" id="KW-0547">Nucleotide-binding</keyword>
<name>A0ABR4PF55_9HELO</name>
<evidence type="ECO:0000313" key="6">
    <source>
        <dbReference type="Proteomes" id="UP001629113"/>
    </source>
</evidence>
<accession>A0ABR4PF55</accession>
<keyword evidence="5" id="KW-0808">Transferase</keyword>
<evidence type="ECO:0000313" key="5">
    <source>
        <dbReference type="EMBL" id="KAL3421966.1"/>
    </source>
</evidence>
<keyword evidence="5" id="KW-0418">Kinase</keyword>
<keyword evidence="1 5" id="KW-0723">Serine/threonine-protein kinase</keyword>
<comment type="caution">
    <text evidence="5">The sequence shown here is derived from an EMBL/GenBank/DDBJ whole genome shotgun (WGS) entry which is preliminary data.</text>
</comment>
<keyword evidence="6" id="KW-1185">Reference proteome</keyword>
<keyword evidence="3" id="KW-0067">ATP-binding</keyword>
<organism evidence="5 6">
    <name type="scientific">Phlyctema vagabunda</name>
    <dbReference type="NCBI Taxonomy" id="108571"/>
    <lineage>
        <taxon>Eukaryota</taxon>
        <taxon>Fungi</taxon>
        <taxon>Dikarya</taxon>
        <taxon>Ascomycota</taxon>
        <taxon>Pezizomycotina</taxon>
        <taxon>Leotiomycetes</taxon>
        <taxon>Helotiales</taxon>
        <taxon>Dermateaceae</taxon>
        <taxon>Phlyctema</taxon>
    </lineage>
</organism>
<sequence>MATGVKIGQRLEGRLGTYLVSAQMAKNIWTATNSQAEKFVIKTASSPRFERERHALTHFRGRPCLRQMLDETREPASMVLKHLDGNLLDASAERAIDALDVKFVAKRILQALHALHEDGYSHTDIKPDNVLVNYSKGPLRFADVELADCGDVCRISREEYLKVGEFGPHIGAAIFRSPEAMLNLRWGPSTDIWSFGATLISLIWGLHFHIFRPDAKDVDFEDEGFLMHVLIRQLATFGPTPASYTSLIADEDDSRWEALGTATQFIQENDRIRPFALAKDKCLTEEDKEFILKIMRFDPRDRPTVGELLQDKWFIGVP</sequence>
<proteinExistence type="predicted"/>
<dbReference type="SUPFAM" id="SSF56112">
    <property type="entry name" value="Protein kinase-like (PK-like)"/>
    <property type="match status" value="1"/>
</dbReference>
<dbReference type="PROSITE" id="PS00108">
    <property type="entry name" value="PROTEIN_KINASE_ST"/>
    <property type="match status" value="1"/>
</dbReference>